<keyword evidence="1" id="KW-0802">TPR repeat</keyword>
<evidence type="ECO:0000313" key="3">
    <source>
        <dbReference type="Proteomes" id="UP001515943"/>
    </source>
</evidence>
<proteinExistence type="predicted"/>
<dbReference type="InterPro" id="IPR019734">
    <property type="entry name" value="TPR_rpt"/>
</dbReference>
<evidence type="ECO:0000256" key="1">
    <source>
        <dbReference type="PROSITE-ProRule" id="PRU00339"/>
    </source>
</evidence>
<dbReference type="PANTHER" id="PTHR47691">
    <property type="entry name" value="REGULATOR-RELATED"/>
    <property type="match status" value="1"/>
</dbReference>
<dbReference type="PANTHER" id="PTHR47691:SF3">
    <property type="entry name" value="HTH-TYPE TRANSCRIPTIONAL REGULATOR RV0890C-RELATED"/>
    <property type="match status" value="1"/>
</dbReference>
<reference evidence="2 3" key="1">
    <citation type="submission" date="2019-08" db="EMBL/GenBank/DDBJ databases">
        <title>Lentzea from Indian Himalayas.</title>
        <authorList>
            <person name="Mandal S."/>
            <person name="Mallick Gupta A."/>
            <person name="Maiti P.K."/>
            <person name="Sarkar J."/>
            <person name="Mandal S."/>
        </authorList>
    </citation>
    <scope>NUCLEOTIDE SEQUENCE [LARGE SCALE GENOMIC DNA]</scope>
    <source>
        <strain evidence="2 3">PSKA42</strain>
    </source>
</reference>
<keyword evidence="3" id="KW-1185">Reference proteome</keyword>
<dbReference type="Gene3D" id="1.25.40.10">
    <property type="entry name" value="Tetratricopeptide repeat domain"/>
    <property type="match status" value="2"/>
</dbReference>
<gene>
    <name evidence="2" type="ORF">FXN61_14150</name>
</gene>
<name>A0ABX1FGG3_9PSEU</name>
<dbReference type="SUPFAM" id="SSF48452">
    <property type="entry name" value="TPR-like"/>
    <property type="match status" value="2"/>
</dbReference>
<evidence type="ECO:0008006" key="4">
    <source>
        <dbReference type="Google" id="ProtNLM"/>
    </source>
</evidence>
<dbReference type="InterPro" id="IPR011990">
    <property type="entry name" value="TPR-like_helical_dom_sf"/>
</dbReference>
<dbReference type="Proteomes" id="UP001515943">
    <property type="component" value="Unassembled WGS sequence"/>
</dbReference>
<dbReference type="SMART" id="SM00028">
    <property type="entry name" value="TPR"/>
    <property type="match status" value="4"/>
</dbReference>
<dbReference type="PROSITE" id="PS50005">
    <property type="entry name" value="TPR"/>
    <property type="match status" value="1"/>
</dbReference>
<dbReference type="EMBL" id="VSRL01000041">
    <property type="protein sequence ID" value="NKE57912.1"/>
    <property type="molecule type" value="Genomic_DNA"/>
</dbReference>
<comment type="caution">
    <text evidence="2">The sequence shown here is derived from an EMBL/GenBank/DDBJ whole genome shotgun (WGS) entry which is preliminary data.</text>
</comment>
<accession>A0ABX1FGG3</accession>
<protein>
    <recommendedName>
        <fullName evidence="4">Tetratricopeptide repeat-containing protein</fullName>
    </recommendedName>
</protein>
<feature type="repeat" description="TPR" evidence="1">
    <location>
        <begin position="430"/>
        <end position="463"/>
    </location>
</feature>
<evidence type="ECO:0000313" key="2">
    <source>
        <dbReference type="EMBL" id="NKE57912.1"/>
    </source>
</evidence>
<sequence>MLITSRNRLSGLVAREGAQPVALDVLDEQAAVDLLTERIRAARVAAEPEAVSRLVKRCAGLPLALGIVAARAAYGDSLTALADELELERLDALDIDDPMTGIRGVFSWSLRNVSETAARVFVLLGLHPGPDFSIAAAASLAALPLAEAQRALHELVAGSLVATTSTGRYLLHDLLRDYAAERVGELPEVQRSEALHRMFDHYLHTSLEANQRIEIRVHWTPLAPPSPSAVVVPMPDVRAAREWENAERRVVPGVVAKMVAAGADDLAWRLGYTLHLHLLRRGQLADVEALELMALAAAQRLGDVFGRARLHRSLGGVYIAQEDFDKADHHLSSALRCEVELGNPNTQADVSRGLAFVYEMQGRHADALDILTKVHATVDSLNTYQRACHLAALGRAHHRAGEAERGLELCLRADEAFDEAKRDVPSMPMSTNWETKGDIHLDFGRYPEAVDCYREAVRLLRTMSQTIQLAYGLVRLAKAHIAAGESEAARPPLVEAVSIYEALDRKDAAEVRSLLEGL</sequence>
<organism evidence="2 3">
    <name type="scientific">Lentzea indica</name>
    <dbReference type="NCBI Taxonomy" id="2604800"/>
    <lineage>
        <taxon>Bacteria</taxon>
        <taxon>Bacillati</taxon>
        <taxon>Actinomycetota</taxon>
        <taxon>Actinomycetes</taxon>
        <taxon>Pseudonocardiales</taxon>
        <taxon>Pseudonocardiaceae</taxon>
        <taxon>Lentzea</taxon>
    </lineage>
</organism>